<feature type="transmembrane region" description="Helical" evidence="1">
    <location>
        <begin position="86"/>
        <end position="108"/>
    </location>
</feature>
<feature type="transmembrane region" description="Helical" evidence="1">
    <location>
        <begin position="275"/>
        <end position="294"/>
    </location>
</feature>
<reference evidence="2" key="1">
    <citation type="journal article" date="2017" name="Science">
        <title>Giant viruses with an expanded complement of translation system components.</title>
        <authorList>
            <person name="Schulz F."/>
            <person name="Yutin N."/>
            <person name="Ivanova N.N."/>
            <person name="Ortega D.R."/>
            <person name="Lee T.K."/>
            <person name="Vierheilig J."/>
            <person name="Daims H."/>
            <person name="Horn M."/>
            <person name="Wagner M."/>
            <person name="Jensen G.J."/>
            <person name="Kyrpides N.C."/>
            <person name="Koonin E.V."/>
            <person name="Woyke T."/>
        </authorList>
    </citation>
    <scope>NUCLEOTIDE SEQUENCE</scope>
    <source>
        <strain evidence="2">CTV1</strain>
    </source>
</reference>
<accession>A0A1V0SCD1</accession>
<dbReference type="EMBL" id="KY684084">
    <property type="protein sequence ID" value="ARF09369.1"/>
    <property type="molecule type" value="Genomic_DNA"/>
</dbReference>
<name>A0A1V0SCD1_9VIRU</name>
<keyword evidence="1" id="KW-0472">Membrane</keyword>
<gene>
    <name evidence="2" type="ORF">Catovirus_2_318</name>
</gene>
<protein>
    <submittedName>
        <fullName evidence="2">Uncharacterized protein</fullName>
    </submittedName>
</protein>
<evidence type="ECO:0000256" key="1">
    <source>
        <dbReference type="SAM" id="Phobius"/>
    </source>
</evidence>
<keyword evidence="1" id="KW-0812">Transmembrane</keyword>
<keyword evidence="1" id="KW-1133">Transmembrane helix</keyword>
<feature type="transmembrane region" description="Helical" evidence="1">
    <location>
        <begin position="300"/>
        <end position="323"/>
    </location>
</feature>
<sequence>MFQYIYDKLFNNIIYKKKLKYFLPNYCYILYILGYNWNRYPIYFDNSYNDCDKNSIVINVSVNNERLDISENITSKSSCTKNIINYFYIICLTALLSWSFIYSIVIFGMYRELTYLTDDIFQLFFVSQYISGFLYFSKDHLYNILKTNSVKPLTYTVLICISFVLSLILSSVTLILFNNNQQIVAYSHIIKLSSSLWTTILINIILFFDKFFCYLVFFVNMITFSYVKIHNKRKIELFSDNLKTQESNNLSYIINTVSEEFFKIRKEHNLTIENLNLMFSSANITGLTAIYFTIKNINNKTFLIMEIVNIILFLIIEAIYIYCINGVKKSIDNIKEEMVSVNFVSQIFNKSSDIIIMNNHNNDINQQISYHSKISAISSVKSSETLSWIIMKDIIDSEWDSFKFLGFTIDDSYILQKIFGIIITIMIAKDISEGLSILQQ</sequence>
<feature type="transmembrane region" description="Helical" evidence="1">
    <location>
        <begin position="156"/>
        <end position="177"/>
    </location>
</feature>
<proteinExistence type="predicted"/>
<organism evidence="2">
    <name type="scientific">Catovirus CTV1</name>
    <dbReference type="NCBI Taxonomy" id="1977631"/>
    <lineage>
        <taxon>Viruses</taxon>
        <taxon>Varidnaviria</taxon>
        <taxon>Bamfordvirae</taxon>
        <taxon>Nucleocytoviricota</taxon>
        <taxon>Megaviricetes</taxon>
        <taxon>Imitervirales</taxon>
        <taxon>Mimiviridae</taxon>
        <taxon>Klosneuvirinae</taxon>
        <taxon>Catovirus</taxon>
    </lineage>
</organism>
<evidence type="ECO:0000313" key="2">
    <source>
        <dbReference type="EMBL" id="ARF09369.1"/>
    </source>
</evidence>
<feature type="transmembrane region" description="Helical" evidence="1">
    <location>
        <begin position="189"/>
        <end position="208"/>
    </location>
</feature>
<feature type="transmembrane region" description="Helical" evidence="1">
    <location>
        <begin position="21"/>
        <end position="38"/>
    </location>
</feature>